<evidence type="ECO:0000259" key="5">
    <source>
        <dbReference type="PROSITE" id="PS51063"/>
    </source>
</evidence>
<organism evidence="6 7">
    <name type="scientific">Parvularcula bermudensis (strain ATCC BAA-594 / HTCC2503 / KCTC 12087)</name>
    <dbReference type="NCBI Taxonomy" id="314260"/>
    <lineage>
        <taxon>Bacteria</taxon>
        <taxon>Pseudomonadati</taxon>
        <taxon>Pseudomonadota</taxon>
        <taxon>Alphaproteobacteria</taxon>
        <taxon>Parvularculales</taxon>
        <taxon>Parvularculaceae</taxon>
        <taxon>Parvularcula</taxon>
    </lineage>
</organism>
<dbReference type="PANTHER" id="PTHR24567">
    <property type="entry name" value="CRP FAMILY TRANSCRIPTIONAL REGULATORY PROTEIN"/>
    <property type="match status" value="1"/>
</dbReference>
<dbReference type="Proteomes" id="UP000001302">
    <property type="component" value="Chromosome"/>
</dbReference>
<evidence type="ECO:0000313" key="6">
    <source>
        <dbReference type="EMBL" id="ADM10068.1"/>
    </source>
</evidence>
<dbReference type="Pfam" id="PF13545">
    <property type="entry name" value="HTH_Crp_2"/>
    <property type="match status" value="1"/>
</dbReference>
<keyword evidence="2" id="KW-0238">DNA-binding</keyword>
<name>E0TEX5_PARBH</name>
<dbReference type="GO" id="GO:0003700">
    <property type="term" value="F:DNA-binding transcription factor activity"/>
    <property type="evidence" value="ECO:0007669"/>
    <property type="project" value="TreeGrafter"/>
</dbReference>
<evidence type="ECO:0000256" key="2">
    <source>
        <dbReference type="ARBA" id="ARBA00023125"/>
    </source>
</evidence>
<accession>E0TEX5</accession>
<dbReference type="SMART" id="SM00419">
    <property type="entry name" value="HTH_CRP"/>
    <property type="match status" value="1"/>
</dbReference>
<dbReference type="Gene3D" id="2.60.120.10">
    <property type="entry name" value="Jelly Rolls"/>
    <property type="match status" value="1"/>
</dbReference>
<evidence type="ECO:0000256" key="3">
    <source>
        <dbReference type="ARBA" id="ARBA00023163"/>
    </source>
</evidence>
<dbReference type="InterPro" id="IPR050397">
    <property type="entry name" value="Env_Response_Regulators"/>
</dbReference>
<dbReference type="PANTHER" id="PTHR24567:SF68">
    <property type="entry name" value="DNA-BINDING TRANSCRIPTIONAL DUAL REGULATOR CRP"/>
    <property type="match status" value="1"/>
</dbReference>
<dbReference type="GO" id="GO:0003677">
    <property type="term" value="F:DNA binding"/>
    <property type="evidence" value="ECO:0007669"/>
    <property type="project" value="UniProtKB-KW"/>
</dbReference>
<dbReference type="InterPro" id="IPR000595">
    <property type="entry name" value="cNMP-bd_dom"/>
</dbReference>
<dbReference type="eggNOG" id="COG0664">
    <property type="taxonomic scope" value="Bacteria"/>
</dbReference>
<reference evidence="7" key="1">
    <citation type="submission" date="2010-08" db="EMBL/GenBank/DDBJ databases">
        <title>Genome sequence of Parvularcula bermudensis HTCC2503.</title>
        <authorList>
            <person name="Kang D.-M."/>
            <person name="Oh H.-M."/>
            <person name="Cho J.-C."/>
        </authorList>
    </citation>
    <scope>NUCLEOTIDE SEQUENCE [LARGE SCALE GENOMIC DNA]</scope>
    <source>
        <strain evidence="7">ATCC BAA-594 / HTCC2503 / KCTC 12087</strain>
    </source>
</reference>
<keyword evidence="1" id="KW-0805">Transcription regulation</keyword>
<keyword evidence="7" id="KW-1185">Reference proteome</keyword>
<evidence type="ECO:0000313" key="7">
    <source>
        <dbReference type="Proteomes" id="UP000001302"/>
    </source>
</evidence>
<dbReference type="SUPFAM" id="SSF51206">
    <property type="entry name" value="cAMP-binding domain-like"/>
    <property type="match status" value="1"/>
</dbReference>
<dbReference type="RefSeq" id="WP_013301042.1">
    <property type="nucleotide sequence ID" value="NC_014414.1"/>
</dbReference>
<feature type="domain" description="HTH crp-type" evidence="5">
    <location>
        <begin position="145"/>
        <end position="218"/>
    </location>
</feature>
<evidence type="ECO:0000259" key="4">
    <source>
        <dbReference type="PROSITE" id="PS50042"/>
    </source>
</evidence>
<dbReference type="CDD" id="cd00038">
    <property type="entry name" value="CAP_ED"/>
    <property type="match status" value="1"/>
</dbReference>
<reference evidence="6 7" key="2">
    <citation type="journal article" date="2011" name="J. Bacteriol.">
        <title>Complete genome sequence of strain HTCC2503T of Parvularcula bermudensis, the type species of the order "Parvularculales" in the class Alphaproteobacteria.</title>
        <authorList>
            <person name="Oh H.M."/>
            <person name="Kang I."/>
            <person name="Vergin K.L."/>
            <person name="Kang D."/>
            <person name="Rhee K.H."/>
            <person name="Giovannoni S.J."/>
            <person name="Cho J.C."/>
        </authorList>
    </citation>
    <scope>NUCLEOTIDE SEQUENCE [LARGE SCALE GENOMIC DNA]</scope>
    <source>
        <strain evidence="7">ATCC BAA-594 / HTCC2503 / KCTC 12087</strain>
    </source>
</reference>
<keyword evidence="3" id="KW-0804">Transcription</keyword>
<dbReference type="Gene3D" id="1.10.10.10">
    <property type="entry name" value="Winged helix-like DNA-binding domain superfamily/Winged helix DNA-binding domain"/>
    <property type="match status" value="1"/>
</dbReference>
<dbReference type="Pfam" id="PF00027">
    <property type="entry name" value="cNMP_binding"/>
    <property type="match status" value="1"/>
</dbReference>
<protein>
    <submittedName>
        <fullName evidence="6">Transcriptional regulator, Crp-Fnr family protein</fullName>
    </submittedName>
</protein>
<dbReference type="KEGG" id="pbr:PB2503_10079"/>
<gene>
    <name evidence="6" type="ordered locus">PB2503_10079</name>
</gene>
<dbReference type="GO" id="GO:0005829">
    <property type="term" value="C:cytosol"/>
    <property type="evidence" value="ECO:0007669"/>
    <property type="project" value="TreeGrafter"/>
</dbReference>
<dbReference type="InterPro" id="IPR036388">
    <property type="entry name" value="WH-like_DNA-bd_sf"/>
</dbReference>
<dbReference type="SMART" id="SM00100">
    <property type="entry name" value="cNMP"/>
    <property type="match status" value="1"/>
</dbReference>
<dbReference type="STRING" id="314260.PB2503_10079"/>
<dbReference type="AlphaFoldDB" id="E0TEX5"/>
<dbReference type="PRINTS" id="PR00034">
    <property type="entry name" value="HTHCRP"/>
</dbReference>
<dbReference type="InterPro" id="IPR036390">
    <property type="entry name" value="WH_DNA-bd_sf"/>
</dbReference>
<dbReference type="CDD" id="cd00092">
    <property type="entry name" value="HTH_CRP"/>
    <property type="match status" value="1"/>
</dbReference>
<dbReference type="FunFam" id="1.10.10.10:FF:000028">
    <property type="entry name" value="Fumarate/nitrate reduction transcriptional regulator Fnr"/>
    <property type="match status" value="1"/>
</dbReference>
<dbReference type="InterPro" id="IPR018488">
    <property type="entry name" value="cNMP-bd_CS"/>
</dbReference>
<dbReference type="InterPro" id="IPR014710">
    <property type="entry name" value="RmlC-like_jellyroll"/>
</dbReference>
<dbReference type="InterPro" id="IPR012318">
    <property type="entry name" value="HTH_CRP"/>
</dbReference>
<dbReference type="InterPro" id="IPR018490">
    <property type="entry name" value="cNMP-bd_dom_sf"/>
</dbReference>
<sequence length="256" mass="28990">MDSLRRRLQTFSAIPEEAWEKFSTFSGVEVREFEKGEIIVRAGDPAEVIFIVHEGWARRYRMIGDGRRQITNFMLRGDVFDLQALSSLKADHFVQAATPLTASVFSSRDFLTLIRRSGDIAASFWWAAVQEESILREQIVRIGRRTAEERIAHLLLELRRRLRAAGSEEESIDLRLTRTDLADTLGLTPVHVSRTMSRLRKEGLISEEKGYIHIENLNTLQKLAGFDANYLHLPMALSGKDDQVPALENGADNAAP</sequence>
<dbReference type="SUPFAM" id="SSF46785">
    <property type="entry name" value="Winged helix' DNA-binding domain"/>
    <property type="match status" value="1"/>
</dbReference>
<feature type="domain" description="Cyclic nucleotide-binding" evidence="4">
    <location>
        <begin position="28"/>
        <end position="104"/>
    </location>
</feature>
<dbReference type="EMBL" id="CP002156">
    <property type="protein sequence ID" value="ADM10068.1"/>
    <property type="molecule type" value="Genomic_DNA"/>
</dbReference>
<proteinExistence type="predicted"/>
<dbReference type="PROSITE" id="PS00888">
    <property type="entry name" value="CNMP_BINDING_1"/>
    <property type="match status" value="1"/>
</dbReference>
<dbReference type="PROSITE" id="PS51063">
    <property type="entry name" value="HTH_CRP_2"/>
    <property type="match status" value="1"/>
</dbReference>
<dbReference type="OrthoDB" id="6155297at2"/>
<evidence type="ECO:0000256" key="1">
    <source>
        <dbReference type="ARBA" id="ARBA00023015"/>
    </source>
</evidence>
<dbReference type="PROSITE" id="PS50042">
    <property type="entry name" value="CNMP_BINDING_3"/>
    <property type="match status" value="1"/>
</dbReference>
<dbReference type="HOGENOM" id="CLU_075053_0_0_5"/>